<dbReference type="eggNOG" id="arCOG07862">
    <property type="taxonomic scope" value="Archaea"/>
</dbReference>
<accession>D1YUP4</accession>
<evidence type="ECO:0000256" key="1">
    <source>
        <dbReference type="SAM" id="Phobius"/>
    </source>
</evidence>
<keyword evidence="1" id="KW-1133">Transmembrane helix</keyword>
<dbReference type="SMART" id="SM00758">
    <property type="entry name" value="PA14"/>
    <property type="match status" value="1"/>
</dbReference>
<dbReference type="OrthoDB" id="148211at2157"/>
<evidence type="ECO:0000259" key="2">
    <source>
        <dbReference type="PROSITE" id="PS51820"/>
    </source>
</evidence>
<dbReference type="SUPFAM" id="SSF56988">
    <property type="entry name" value="Anthrax protective antigen"/>
    <property type="match status" value="1"/>
</dbReference>
<dbReference type="InterPro" id="IPR037524">
    <property type="entry name" value="PA14/GLEYA"/>
</dbReference>
<feature type="domain" description="PA14" evidence="2">
    <location>
        <begin position="52"/>
        <end position="201"/>
    </location>
</feature>
<dbReference type="EMBL" id="AP011532">
    <property type="protein sequence ID" value="BAI60166.1"/>
    <property type="molecule type" value="Genomic_DNA"/>
</dbReference>
<dbReference type="InParanoid" id="D1YUP4"/>
<dbReference type="KEGG" id="mpd:MCP_0094"/>
<evidence type="ECO:0000313" key="3">
    <source>
        <dbReference type="EMBL" id="BAI60166.1"/>
    </source>
</evidence>
<reference evidence="3 4" key="2">
    <citation type="journal article" date="2008" name="Int. J. Syst. Evol. Microbiol.">
        <title>Methanocella paludicola gen. nov., sp. nov., a methane-producing archaeon, the first isolate of the lineage 'Rice Cluster I', and proposal of the new archaeal order Methanocellales ord. nov.</title>
        <authorList>
            <person name="Sakai S."/>
            <person name="Imachi H."/>
            <person name="Hanada S."/>
            <person name="Ohashi A."/>
            <person name="Harada H."/>
            <person name="Kamagata Y."/>
        </authorList>
    </citation>
    <scope>NUCLEOTIDE SEQUENCE [LARGE SCALE GENOMIC DNA]</scope>
    <source>
        <strain evidence="4">DSM 17711 / JCM 13418 / NBRC 101707 / SANAE</strain>
    </source>
</reference>
<dbReference type="PROSITE" id="PS51820">
    <property type="entry name" value="PA14"/>
    <property type="match status" value="1"/>
</dbReference>
<feature type="transmembrane region" description="Helical" evidence="1">
    <location>
        <begin position="12"/>
        <end position="31"/>
    </location>
</feature>
<reference evidence="4" key="3">
    <citation type="journal article" date="2011" name="PLoS ONE">
        <title>Genome sequence of a mesophilic hydrogenotrophic methanogen Methanocella paludicola, the first cultivated representative of the order Methanocellales.</title>
        <authorList>
            <person name="Sakai S."/>
            <person name="Takaki Y."/>
            <person name="Shimamura S."/>
            <person name="Sekine M."/>
            <person name="Tajima T."/>
            <person name="Kosugi H."/>
            <person name="Ichikawa N."/>
            <person name="Tasumi E."/>
            <person name="Hiraki A.T."/>
            <person name="Shimizu A."/>
            <person name="Kato Y."/>
            <person name="Nishiko R."/>
            <person name="Mori K."/>
            <person name="Fujita N."/>
            <person name="Imachi H."/>
            <person name="Takai K."/>
        </authorList>
    </citation>
    <scope>NUCLEOTIDE SEQUENCE [LARGE SCALE GENOMIC DNA]</scope>
    <source>
        <strain evidence="4">DSM 17711 / JCM 13418 / NBRC 101707 / SANAE</strain>
    </source>
</reference>
<keyword evidence="4" id="KW-1185">Reference proteome</keyword>
<evidence type="ECO:0000313" key="4">
    <source>
        <dbReference type="Proteomes" id="UP000001882"/>
    </source>
</evidence>
<dbReference type="GeneID" id="8680257"/>
<protein>
    <recommendedName>
        <fullName evidence="2">PA14 domain-containing protein</fullName>
    </recommendedName>
</protein>
<proteinExistence type="predicted"/>
<dbReference type="InterPro" id="IPR011658">
    <property type="entry name" value="PA14_dom"/>
</dbReference>
<keyword evidence="1" id="KW-0472">Membrane</keyword>
<sequence length="201" mass="21458">MDDSGVADAFYTVLSIGIVLVAAIAVSAVVLSTTTKQGGEAAAQIAGYGEQSLSKGLYCFYYEVDSAHSNIASGDPDDIVLQMLSLERIDSTIALDSTYAPDDAPATMGMVLYSGYLYVPESGSYKLELDSAGQAWLWIDGTIVADNRVPVVSQSKTFTLSLTKGNHPLKLKYFYPDIRAASCSLKWEQGGALVPVTSFSR</sequence>
<dbReference type="RefSeq" id="WP_012898846.1">
    <property type="nucleotide sequence ID" value="NC_013665.1"/>
</dbReference>
<dbReference type="Pfam" id="PF07691">
    <property type="entry name" value="PA14"/>
    <property type="match status" value="1"/>
</dbReference>
<reference evidence="3 4" key="1">
    <citation type="journal article" date="2007" name="Appl. Environ. Microbiol.">
        <title>Isolation of key methanogens for global methane emission from rice paddy fields: a novel isolate affiliated with the clone cluster rice cluster I.</title>
        <authorList>
            <person name="Sakai S."/>
            <person name="Imachi H."/>
            <person name="Sekiguchi Y."/>
            <person name="Ohashi A."/>
            <person name="Harada H."/>
            <person name="Kamagata Y."/>
        </authorList>
    </citation>
    <scope>NUCLEOTIDE SEQUENCE [LARGE SCALE GENOMIC DNA]</scope>
    <source>
        <strain evidence="4">DSM 17711 / JCM 13418 / NBRC 101707 / SANAE</strain>
    </source>
</reference>
<dbReference type="STRING" id="304371.MCP_0094"/>
<dbReference type="AlphaFoldDB" id="D1YUP4"/>
<keyword evidence="1" id="KW-0812">Transmembrane</keyword>
<dbReference type="Gene3D" id="2.60.120.380">
    <property type="match status" value="1"/>
</dbReference>
<organism evidence="3 4">
    <name type="scientific">Methanocella paludicola (strain DSM 17711 / JCM 13418 / NBRC 101707 / SANAE)</name>
    <dbReference type="NCBI Taxonomy" id="304371"/>
    <lineage>
        <taxon>Archaea</taxon>
        <taxon>Methanobacteriati</taxon>
        <taxon>Methanobacteriota</taxon>
        <taxon>Stenosarchaea group</taxon>
        <taxon>Methanomicrobia</taxon>
        <taxon>Methanocellales</taxon>
        <taxon>Methanocellaceae</taxon>
        <taxon>Methanocella</taxon>
    </lineage>
</organism>
<name>D1YUP4_METPS</name>
<gene>
    <name evidence="3" type="ordered locus">MCP_0094</name>
</gene>
<dbReference type="Proteomes" id="UP000001882">
    <property type="component" value="Chromosome"/>
</dbReference>